<dbReference type="Gene3D" id="3.90.1640.30">
    <property type="match status" value="1"/>
</dbReference>
<dbReference type="PANTHER" id="PTHR30255">
    <property type="entry name" value="SINGLE-STRANDED-DNA-SPECIFIC EXONUCLEASE RECJ"/>
    <property type="match status" value="1"/>
</dbReference>
<keyword evidence="4" id="KW-1185">Reference proteome</keyword>
<evidence type="ECO:0000313" key="3">
    <source>
        <dbReference type="EMBL" id="KAK7690064.1"/>
    </source>
</evidence>
<dbReference type="Pfam" id="PF01368">
    <property type="entry name" value="DHH"/>
    <property type="match status" value="1"/>
</dbReference>
<dbReference type="SUPFAM" id="SSF64182">
    <property type="entry name" value="DHH phosphoesterases"/>
    <property type="match status" value="1"/>
</dbReference>
<evidence type="ECO:0000259" key="2">
    <source>
        <dbReference type="Pfam" id="PF01368"/>
    </source>
</evidence>
<sequence>MSEDSSSDSDSVDKHSQEWPASFDSLRSAKGFLQDCARSSKEQQTKTLLLPDKDADGLSASQIIYHALVALGHPPSLISVHFVTKGSNIHTANERTKINEHNAQFVIAVDQGSRGGPPLADGQNIRTMVIDHHWSEQFPKDALVLSAAKYPPVATSSALAYMLCKDLPGVGILKAKREYLLERLCIIGTIGDLGSTSQFEDLWPREDMKACVKKFKKKTLHDVVSLINAPRRTSKYDVDSAWNALMNSTPEEIVKASQTSSSEVKRLHEARAEIKVEIAKVSRSPPLFSGDGHVALVRVTSGAQVHPVIATRWANSLKSSKLRFVMCANDGYLPGMSNFSCRVAKCASQKPQATAPKSPRKTKLDIKDTADDTFNEDNQDDEVNIIESLIKYAARDPGLREAMGEDFARGHKQASGGIVQTEYFERLWKVMLESEPPPDADGSPARKRRKADETTPQKNTLDSWIKRA</sequence>
<evidence type="ECO:0000256" key="1">
    <source>
        <dbReference type="SAM" id="MobiDB-lite"/>
    </source>
</evidence>
<dbReference type="EMBL" id="JASBNA010000007">
    <property type="protein sequence ID" value="KAK7690064.1"/>
    <property type="molecule type" value="Genomic_DNA"/>
</dbReference>
<feature type="domain" description="DDH" evidence="2">
    <location>
        <begin position="48"/>
        <end position="170"/>
    </location>
</feature>
<evidence type="ECO:0000313" key="4">
    <source>
        <dbReference type="Proteomes" id="UP001385951"/>
    </source>
</evidence>
<dbReference type="PANTHER" id="PTHR30255:SF2">
    <property type="entry name" value="SINGLE-STRANDED-DNA-SPECIFIC EXONUCLEASE RECJ"/>
    <property type="match status" value="1"/>
</dbReference>
<dbReference type="InterPro" id="IPR038763">
    <property type="entry name" value="DHH_sf"/>
</dbReference>
<organism evidence="3 4">
    <name type="scientific">Cerrena zonata</name>
    <dbReference type="NCBI Taxonomy" id="2478898"/>
    <lineage>
        <taxon>Eukaryota</taxon>
        <taxon>Fungi</taxon>
        <taxon>Dikarya</taxon>
        <taxon>Basidiomycota</taxon>
        <taxon>Agaricomycotina</taxon>
        <taxon>Agaricomycetes</taxon>
        <taxon>Polyporales</taxon>
        <taxon>Cerrenaceae</taxon>
        <taxon>Cerrena</taxon>
    </lineage>
</organism>
<reference evidence="3 4" key="1">
    <citation type="submission" date="2022-09" db="EMBL/GenBank/DDBJ databases">
        <authorList>
            <person name="Palmer J.M."/>
        </authorList>
    </citation>
    <scope>NUCLEOTIDE SEQUENCE [LARGE SCALE GENOMIC DNA]</scope>
    <source>
        <strain evidence="3 4">DSM 7382</strain>
    </source>
</reference>
<feature type="region of interest" description="Disordered" evidence="1">
    <location>
        <begin position="434"/>
        <end position="468"/>
    </location>
</feature>
<comment type="caution">
    <text evidence="3">The sequence shown here is derived from an EMBL/GenBank/DDBJ whole genome shotgun (WGS) entry which is preliminary data.</text>
</comment>
<name>A0AAW0GFS7_9APHY</name>
<feature type="region of interest" description="Disordered" evidence="1">
    <location>
        <begin position="1"/>
        <end position="22"/>
    </location>
</feature>
<dbReference type="Proteomes" id="UP001385951">
    <property type="component" value="Unassembled WGS sequence"/>
</dbReference>
<dbReference type="InterPro" id="IPR001667">
    <property type="entry name" value="DDH_dom"/>
</dbReference>
<dbReference type="AlphaFoldDB" id="A0AAW0GFS7"/>
<dbReference type="InterPro" id="IPR051673">
    <property type="entry name" value="SSDNA_exonuclease_RecJ"/>
</dbReference>
<accession>A0AAW0GFS7</accession>
<dbReference type="GO" id="GO:0004527">
    <property type="term" value="F:exonuclease activity"/>
    <property type="evidence" value="ECO:0007669"/>
    <property type="project" value="UniProtKB-KW"/>
</dbReference>
<gene>
    <name evidence="3" type="ORF">QCA50_006709</name>
</gene>
<protein>
    <recommendedName>
        <fullName evidence="2">DDH domain-containing protein</fullName>
    </recommendedName>
</protein>
<proteinExistence type="predicted"/>